<accession>A0A9P5NP79</accession>
<dbReference type="OrthoDB" id="198652at2759"/>
<dbReference type="PANTHER" id="PTHR33050:SF7">
    <property type="entry name" value="RIBONUCLEASE H"/>
    <property type="match status" value="1"/>
</dbReference>
<feature type="compositionally biased region" description="Low complexity" evidence="1">
    <location>
        <begin position="144"/>
        <end position="157"/>
    </location>
</feature>
<evidence type="ECO:0000256" key="1">
    <source>
        <dbReference type="SAM" id="MobiDB-lite"/>
    </source>
</evidence>
<gene>
    <name evidence="2" type="ORF">CPB84DRAFT_1846686</name>
</gene>
<reference evidence="2" key="1">
    <citation type="submission" date="2020-11" db="EMBL/GenBank/DDBJ databases">
        <authorList>
            <consortium name="DOE Joint Genome Institute"/>
            <person name="Ahrendt S."/>
            <person name="Riley R."/>
            <person name="Andreopoulos W."/>
            <person name="LaButti K."/>
            <person name="Pangilinan J."/>
            <person name="Ruiz-duenas F.J."/>
            <person name="Barrasa J.M."/>
            <person name="Sanchez-Garcia M."/>
            <person name="Camarero S."/>
            <person name="Miyauchi S."/>
            <person name="Serrano A."/>
            <person name="Linde D."/>
            <person name="Babiker R."/>
            <person name="Drula E."/>
            <person name="Ayuso-Fernandez I."/>
            <person name="Pacheco R."/>
            <person name="Padilla G."/>
            <person name="Ferreira P."/>
            <person name="Barriuso J."/>
            <person name="Kellner H."/>
            <person name="Castanera R."/>
            <person name="Alfaro M."/>
            <person name="Ramirez L."/>
            <person name="Pisabarro A.G."/>
            <person name="Kuo A."/>
            <person name="Tritt A."/>
            <person name="Lipzen A."/>
            <person name="He G."/>
            <person name="Yan M."/>
            <person name="Ng V."/>
            <person name="Cullen D."/>
            <person name="Martin F."/>
            <person name="Rosso M.-N."/>
            <person name="Henrissat B."/>
            <person name="Hibbett D."/>
            <person name="Martinez A.T."/>
            <person name="Grigoriev I.V."/>
        </authorList>
    </citation>
    <scope>NUCLEOTIDE SEQUENCE</scope>
    <source>
        <strain evidence="2">AH 44721</strain>
    </source>
</reference>
<dbReference type="InterPro" id="IPR043502">
    <property type="entry name" value="DNA/RNA_pol_sf"/>
</dbReference>
<dbReference type="PANTHER" id="PTHR33050">
    <property type="entry name" value="REVERSE TRANSCRIPTASE DOMAIN-CONTAINING PROTEIN"/>
    <property type="match status" value="1"/>
</dbReference>
<dbReference type="InterPro" id="IPR052055">
    <property type="entry name" value="Hepadnavirus_pol/RT"/>
</dbReference>
<evidence type="ECO:0000313" key="3">
    <source>
        <dbReference type="Proteomes" id="UP000724874"/>
    </source>
</evidence>
<name>A0A9P5NP79_GYMJU</name>
<feature type="compositionally biased region" description="Polar residues" evidence="1">
    <location>
        <begin position="1"/>
        <end position="11"/>
    </location>
</feature>
<sequence>MTQDLEPTKSNIFEKMSSHGIPMNSSLRPFSDQSFNKLKKSCKSSQRTSQPPNASSQPVLLSPTSQTLSGTTSYEAGQSTSMPSFQPSMPLLHHMRSPNLLDHMRSSSPAPHQPQKRSRTSETGSWLRDRLSELLYSPSPIVSTSSVSMATSSPGTSVPSTILKPNESSLLMRLSEPSSDLAMTSSLLTTPALNTSKSLVSHCMDHMHLTKTQSHRMRRGRVRHMRRAMKSAENITQLEDVDIVEDVASTNISVIGATREDTPSPTATPPESLVGARPRFHHSLFDFSSDTPLSPVLRYTYTAHPLPSPPDAVSSDPLTQSTIHNNPDLFKIVTPINVDTFQTYLASHPNRQFVDSICDGLRHGFWPGASAPGPDYPVIVDESNHCPPQSSSNELFILQQRDTEIALASSSHVTNHSAGPHALNSLIPQSVICGPLLDTLKDLGNTLLRFREEHRDIPLVLFKSDVKGAYHLMPVCFEWQLKQINTTNGLHHVDHCTCFGNSGSAITWIDFIALVIWIAVFIKLIDDLFDYSDDAFSFEIEGHMLWYEPYSKFFPAKQTRLLSLWDELGIPHEEKKQIFGSVITIIGFEVDVNKMTFTMSSSSKADLLQAIDTFLHGIKFSLHQYQSLTGHINWAFNVFPLLCPGLCNIYFKIGGETNPNSFHYMNNAMKADLCWLAHHVSNSSGVYVLNSHAWDIKKPDIAVFCDACLSGMGFWFPNLKLGFYYPITFPLAEEKIYLLEGICVASAIYSLKDHLPLSTTIIYSDSMNMVNIFNTLKAVPSFNPILTCSVNEIIKYSYDIRVLHVCGVDNTVADALSHGHFNVALALVPGLKISDFTPPQDALGSLKNDFPVCWVPAAPSRAVDPGASAPLVIHCSWSRH</sequence>
<comment type="caution">
    <text evidence="2">The sequence shown here is derived from an EMBL/GenBank/DDBJ whole genome shotgun (WGS) entry which is preliminary data.</text>
</comment>
<evidence type="ECO:0000313" key="2">
    <source>
        <dbReference type="EMBL" id="KAF8901689.1"/>
    </source>
</evidence>
<feature type="compositionally biased region" description="Polar residues" evidence="1">
    <location>
        <begin position="23"/>
        <end position="36"/>
    </location>
</feature>
<organism evidence="2 3">
    <name type="scientific">Gymnopilus junonius</name>
    <name type="common">Spectacular rustgill mushroom</name>
    <name type="synonym">Gymnopilus spectabilis subsp. junonius</name>
    <dbReference type="NCBI Taxonomy" id="109634"/>
    <lineage>
        <taxon>Eukaryota</taxon>
        <taxon>Fungi</taxon>
        <taxon>Dikarya</taxon>
        <taxon>Basidiomycota</taxon>
        <taxon>Agaricomycotina</taxon>
        <taxon>Agaricomycetes</taxon>
        <taxon>Agaricomycetidae</taxon>
        <taxon>Agaricales</taxon>
        <taxon>Agaricineae</taxon>
        <taxon>Hymenogastraceae</taxon>
        <taxon>Gymnopilus</taxon>
    </lineage>
</organism>
<dbReference type="AlphaFoldDB" id="A0A9P5NP79"/>
<dbReference type="SUPFAM" id="SSF56672">
    <property type="entry name" value="DNA/RNA polymerases"/>
    <property type="match status" value="1"/>
</dbReference>
<feature type="region of interest" description="Disordered" evidence="1">
    <location>
        <begin position="1"/>
        <end position="125"/>
    </location>
</feature>
<feature type="region of interest" description="Disordered" evidence="1">
    <location>
        <begin position="144"/>
        <end position="163"/>
    </location>
</feature>
<proteinExistence type="predicted"/>
<evidence type="ECO:0008006" key="4">
    <source>
        <dbReference type="Google" id="ProtNLM"/>
    </source>
</evidence>
<keyword evidence="3" id="KW-1185">Reference proteome</keyword>
<dbReference type="Proteomes" id="UP000724874">
    <property type="component" value="Unassembled WGS sequence"/>
</dbReference>
<feature type="compositionally biased region" description="Polar residues" evidence="1">
    <location>
        <begin position="43"/>
        <end position="87"/>
    </location>
</feature>
<protein>
    <recommendedName>
        <fullName evidence="4">Reverse transcriptase domain-containing protein</fullName>
    </recommendedName>
</protein>
<dbReference type="EMBL" id="JADNYJ010000040">
    <property type="protein sequence ID" value="KAF8901689.1"/>
    <property type="molecule type" value="Genomic_DNA"/>
</dbReference>